<evidence type="ECO:0000313" key="4">
    <source>
        <dbReference type="Proteomes" id="UP000039324"/>
    </source>
</evidence>
<sequence>MPITPRYQWRQDASSVSIRIELPGATRGLAKKMRFSDLHLSLNASPYLMSLDLADFVVHSRAVVQVAKGCIEVQVPKATPGQIWDSFCAEGTADELSDRRQQSFERARKQEQDEMETTRKKAGETVRPILKSRAQSRTWAEEDEERTFIRSLKETEERNAKDDVADWAGRMHDPAAVSTGAEGPAVQTAPKDEPSVQVPPVSAPVRSLPPVTTFFTFTDHRAGGVARDPDEDDEFAPTSSLLDGDERDLGERHFIMLKEKAAKFFESGDYLSAISAFSAALSAKPSDPGCLSNRAACYLKLATSGGAIAKKFQRVHKCVDDCNVALSVLGPNPTGSKRKLRAKILVRRGTANSMLGHFKPAVSDYEDALNLMHGADIGLINDLKWLMDMVRRQDARAEADAIDDDIDAVNDALDVDPCNARLLLKKAQILADDGRPDESVDAVTEALAVLDDHALCRRIPDDEMAALRGRMLQLRGDVLLRLNRLVDAGFDLRMALQISPSDKQTEDLIAQVQSRMNDVVGGSRAERGAERDPDEPTQKNQGAELVASAKREFQNGDVVRSKRLFTDALRLQQDDPVQHASILSNRAACELFLKEYDACIRDCTASMDVCEQGGRADARLMAATLSRRASAHCAMGAVDLARRDLLKAISVAGATSDLGVQLQSDLDLLDRNEP</sequence>
<keyword evidence="4" id="KW-1185">Reference proteome</keyword>
<feature type="compositionally biased region" description="Low complexity" evidence="1">
    <location>
        <begin position="195"/>
        <end position="204"/>
    </location>
</feature>
<dbReference type="PANTHER" id="PTHR46492">
    <property type="entry name" value="DYNEIN ASSEMBLY FACTOR 4, AXONEMAL"/>
    <property type="match status" value="1"/>
</dbReference>
<dbReference type="Pfam" id="PF04969">
    <property type="entry name" value="CS"/>
    <property type="match status" value="1"/>
</dbReference>
<dbReference type="EMBL" id="CDSF01000090">
    <property type="protein sequence ID" value="CEO99425.1"/>
    <property type="molecule type" value="Genomic_DNA"/>
</dbReference>
<evidence type="ECO:0000313" key="3">
    <source>
        <dbReference type="EMBL" id="CEO99425.1"/>
    </source>
</evidence>
<protein>
    <recommendedName>
        <fullName evidence="2">CS domain-containing protein</fullName>
    </recommendedName>
</protein>
<feature type="region of interest" description="Disordered" evidence="1">
    <location>
        <begin position="517"/>
        <end position="542"/>
    </location>
</feature>
<dbReference type="InterPro" id="IPR052004">
    <property type="entry name" value="Dynein_assembly_factor_4"/>
</dbReference>
<dbReference type="SUPFAM" id="SSF48452">
    <property type="entry name" value="TPR-like"/>
    <property type="match status" value="2"/>
</dbReference>
<organism evidence="3 4">
    <name type="scientific">Plasmodiophora brassicae</name>
    <name type="common">Clubroot disease agent</name>
    <dbReference type="NCBI Taxonomy" id="37360"/>
    <lineage>
        <taxon>Eukaryota</taxon>
        <taxon>Sar</taxon>
        <taxon>Rhizaria</taxon>
        <taxon>Endomyxa</taxon>
        <taxon>Phytomyxea</taxon>
        <taxon>Plasmodiophorida</taxon>
        <taxon>Plasmodiophoridae</taxon>
        <taxon>Plasmodiophora</taxon>
    </lineage>
</organism>
<dbReference type="GO" id="GO:0003341">
    <property type="term" value="P:cilium movement"/>
    <property type="evidence" value="ECO:0007669"/>
    <property type="project" value="TreeGrafter"/>
</dbReference>
<dbReference type="AlphaFoldDB" id="A0A0G4IVU4"/>
<dbReference type="STRING" id="37360.A0A0G4IVU4"/>
<reference evidence="3 4" key="1">
    <citation type="submission" date="2015-02" db="EMBL/GenBank/DDBJ databases">
        <authorList>
            <person name="Chooi Y.-H."/>
        </authorList>
    </citation>
    <scope>NUCLEOTIDE SEQUENCE [LARGE SCALE GENOMIC DNA]</scope>
    <source>
        <strain evidence="3">E3</strain>
    </source>
</reference>
<dbReference type="InterPro" id="IPR019734">
    <property type="entry name" value="TPR_rpt"/>
</dbReference>
<dbReference type="Gene3D" id="1.25.40.10">
    <property type="entry name" value="Tetratricopeptide repeat domain"/>
    <property type="match status" value="3"/>
</dbReference>
<dbReference type="PROSITE" id="PS51203">
    <property type="entry name" value="CS"/>
    <property type="match status" value="1"/>
</dbReference>
<dbReference type="OrthoDB" id="348005at2759"/>
<name>A0A0G4IVU4_PLABS</name>
<dbReference type="GO" id="GO:0036158">
    <property type="term" value="P:outer dynein arm assembly"/>
    <property type="evidence" value="ECO:0007669"/>
    <property type="project" value="TreeGrafter"/>
</dbReference>
<dbReference type="InterPro" id="IPR007052">
    <property type="entry name" value="CS_dom"/>
</dbReference>
<dbReference type="OMA" id="FAMPTRS"/>
<dbReference type="SUPFAM" id="SSF49764">
    <property type="entry name" value="HSP20-like chaperones"/>
    <property type="match status" value="1"/>
</dbReference>
<dbReference type="PANTHER" id="PTHR46492:SF1">
    <property type="entry name" value="DYNEIN AXONEMAL ASSEMBLY FACTOR 4"/>
    <property type="match status" value="1"/>
</dbReference>
<feature type="region of interest" description="Disordered" evidence="1">
    <location>
        <begin position="222"/>
        <end position="243"/>
    </location>
</feature>
<dbReference type="InterPro" id="IPR008978">
    <property type="entry name" value="HSP20-like_chaperone"/>
</dbReference>
<evidence type="ECO:0000256" key="1">
    <source>
        <dbReference type="SAM" id="MobiDB-lite"/>
    </source>
</evidence>
<feature type="region of interest" description="Disordered" evidence="1">
    <location>
        <begin position="175"/>
        <end position="204"/>
    </location>
</feature>
<dbReference type="Gene3D" id="2.60.40.790">
    <property type="match status" value="1"/>
</dbReference>
<dbReference type="InterPro" id="IPR011990">
    <property type="entry name" value="TPR-like_helical_dom_sf"/>
</dbReference>
<feature type="region of interest" description="Disordered" evidence="1">
    <location>
        <begin position="95"/>
        <end position="124"/>
    </location>
</feature>
<dbReference type="GO" id="GO:0036159">
    <property type="term" value="P:inner dynein arm assembly"/>
    <property type="evidence" value="ECO:0007669"/>
    <property type="project" value="TreeGrafter"/>
</dbReference>
<feature type="compositionally biased region" description="Basic and acidic residues" evidence="1">
    <location>
        <begin position="96"/>
        <end position="124"/>
    </location>
</feature>
<feature type="domain" description="CS" evidence="2">
    <location>
        <begin position="2"/>
        <end position="88"/>
    </location>
</feature>
<feature type="compositionally biased region" description="Basic and acidic residues" evidence="1">
    <location>
        <begin position="524"/>
        <end position="537"/>
    </location>
</feature>
<dbReference type="Proteomes" id="UP000039324">
    <property type="component" value="Unassembled WGS sequence"/>
</dbReference>
<dbReference type="SMART" id="SM00028">
    <property type="entry name" value="TPR"/>
    <property type="match status" value="6"/>
</dbReference>
<accession>A0A0G4IVU4</accession>
<gene>
    <name evidence="3" type="ORF">PBRA_001331</name>
</gene>
<evidence type="ECO:0000259" key="2">
    <source>
        <dbReference type="PROSITE" id="PS51203"/>
    </source>
</evidence>
<proteinExistence type="predicted"/>